<gene>
    <name evidence="1" type="ORF">SEVIR_7G034600v2</name>
</gene>
<name>A0A4U6TPD4_SETVI</name>
<dbReference type="EMBL" id="CM016558">
    <property type="protein sequence ID" value="TKW02863.1"/>
    <property type="molecule type" value="Genomic_DNA"/>
</dbReference>
<protein>
    <submittedName>
        <fullName evidence="1">Uncharacterized protein</fullName>
    </submittedName>
</protein>
<dbReference type="AlphaFoldDB" id="A0A4U6TPD4"/>
<sequence>MAQRSCRYASHAWSTNLPRRWHLHCKAAGRARRRFSRTEGTAVLKGGRRGCCVCRPNSTSVAGCVRGRGPASGAPSGGRADILH</sequence>
<proteinExistence type="predicted"/>
<dbReference type="Proteomes" id="UP000298652">
    <property type="component" value="Chromosome 7"/>
</dbReference>
<evidence type="ECO:0000313" key="1">
    <source>
        <dbReference type="EMBL" id="TKW02863.1"/>
    </source>
</evidence>
<keyword evidence="2" id="KW-1185">Reference proteome</keyword>
<accession>A0A4U6TPD4</accession>
<dbReference type="Gramene" id="TKW02863">
    <property type="protein sequence ID" value="TKW02863"/>
    <property type="gene ID" value="SEVIR_7G034600v2"/>
</dbReference>
<reference evidence="1" key="1">
    <citation type="submission" date="2019-03" db="EMBL/GenBank/DDBJ databases">
        <title>WGS assembly of Setaria viridis.</title>
        <authorList>
            <person name="Huang P."/>
            <person name="Jenkins J."/>
            <person name="Grimwood J."/>
            <person name="Barry K."/>
            <person name="Healey A."/>
            <person name="Mamidi S."/>
            <person name="Sreedasyam A."/>
            <person name="Shu S."/>
            <person name="Feldman M."/>
            <person name="Wu J."/>
            <person name="Yu Y."/>
            <person name="Chen C."/>
            <person name="Johnson J."/>
            <person name="Rokhsar D."/>
            <person name="Baxter I."/>
            <person name="Schmutz J."/>
            <person name="Brutnell T."/>
            <person name="Kellogg E."/>
        </authorList>
    </citation>
    <scope>NUCLEOTIDE SEQUENCE [LARGE SCALE GENOMIC DNA]</scope>
</reference>
<evidence type="ECO:0000313" key="2">
    <source>
        <dbReference type="Proteomes" id="UP000298652"/>
    </source>
</evidence>
<organism evidence="1 2">
    <name type="scientific">Setaria viridis</name>
    <name type="common">Green bristlegrass</name>
    <name type="synonym">Setaria italica subsp. viridis</name>
    <dbReference type="NCBI Taxonomy" id="4556"/>
    <lineage>
        <taxon>Eukaryota</taxon>
        <taxon>Viridiplantae</taxon>
        <taxon>Streptophyta</taxon>
        <taxon>Embryophyta</taxon>
        <taxon>Tracheophyta</taxon>
        <taxon>Spermatophyta</taxon>
        <taxon>Magnoliopsida</taxon>
        <taxon>Liliopsida</taxon>
        <taxon>Poales</taxon>
        <taxon>Poaceae</taxon>
        <taxon>PACMAD clade</taxon>
        <taxon>Panicoideae</taxon>
        <taxon>Panicodae</taxon>
        <taxon>Paniceae</taxon>
        <taxon>Cenchrinae</taxon>
        <taxon>Setaria</taxon>
    </lineage>
</organism>